<dbReference type="InterPro" id="IPR008927">
    <property type="entry name" value="6-PGluconate_DH-like_C_sf"/>
</dbReference>
<evidence type="ECO:0000256" key="4">
    <source>
        <dbReference type="PIRSR" id="PIRSR000105-1"/>
    </source>
</evidence>
<dbReference type="SUPFAM" id="SSF48179">
    <property type="entry name" value="6-phosphogluconate dehydrogenase C-terminal domain-like"/>
    <property type="match status" value="1"/>
</dbReference>
<keyword evidence="9" id="KW-1185">Reference proteome</keyword>
<feature type="binding site" evidence="5">
    <location>
        <position position="96"/>
    </location>
    <ligand>
        <name>NAD(+)</name>
        <dbReference type="ChEBI" id="CHEBI:57540"/>
    </ligand>
</feature>
<dbReference type="RefSeq" id="WP_067282568.1">
    <property type="nucleotide sequence ID" value="NZ_LOHS01000108.1"/>
</dbReference>
<evidence type="ECO:0000256" key="5">
    <source>
        <dbReference type="PIRSR" id="PIRSR000105-2"/>
    </source>
</evidence>
<dbReference type="PANTHER" id="PTHR48075:SF5">
    <property type="entry name" value="3-HYDROXYBUTYRYL-COA DEHYDROGENASE"/>
    <property type="match status" value="1"/>
</dbReference>
<dbReference type="STRING" id="1716141.STSP_51860"/>
<comment type="caution">
    <text evidence="8">The sequence shown here is derived from an EMBL/GenBank/DDBJ whole genome shotgun (WGS) entry which is preliminary data.</text>
</comment>
<comment type="pathway">
    <text evidence="1">Lipid metabolism; butanoate metabolism.</text>
</comment>
<dbReference type="PANTHER" id="PTHR48075">
    <property type="entry name" value="3-HYDROXYACYL-COA DEHYDROGENASE FAMILY PROTEIN"/>
    <property type="match status" value="1"/>
</dbReference>
<dbReference type="InterPro" id="IPR013328">
    <property type="entry name" value="6PGD_dom2"/>
</dbReference>
<dbReference type="GO" id="GO:0006635">
    <property type="term" value="P:fatty acid beta-oxidation"/>
    <property type="evidence" value="ECO:0007669"/>
    <property type="project" value="TreeGrafter"/>
</dbReference>
<dbReference type="Gene3D" id="1.10.1040.10">
    <property type="entry name" value="N-(1-d-carboxylethyl)-l-norvaline Dehydrogenase, domain 2"/>
    <property type="match status" value="1"/>
</dbReference>
<dbReference type="Proteomes" id="UP000077381">
    <property type="component" value="Unassembled WGS sequence"/>
</dbReference>
<feature type="domain" description="3-hydroxyacyl-CoA dehydrogenase NAD binding" evidence="7">
    <location>
        <begin position="9"/>
        <end position="187"/>
    </location>
</feature>
<feature type="binding site" evidence="5">
    <location>
        <position position="278"/>
    </location>
    <ligand>
        <name>NAD(+)</name>
        <dbReference type="ChEBI" id="CHEBI:57540"/>
    </ligand>
</feature>
<dbReference type="InterPro" id="IPR036291">
    <property type="entry name" value="NAD(P)-bd_dom_sf"/>
</dbReference>
<dbReference type="GO" id="GO:0070403">
    <property type="term" value="F:NAD+ binding"/>
    <property type="evidence" value="ECO:0007669"/>
    <property type="project" value="InterPro"/>
</dbReference>
<organism evidence="8 9">
    <name type="scientific">Streptomyces jeddahensis</name>
    <dbReference type="NCBI Taxonomy" id="1716141"/>
    <lineage>
        <taxon>Bacteria</taxon>
        <taxon>Bacillati</taxon>
        <taxon>Actinomycetota</taxon>
        <taxon>Actinomycetes</taxon>
        <taxon>Kitasatosporales</taxon>
        <taxon>Streptomycetaceae</taxon>
        <taxon>Streptomyces</taxon>
    </lineage>
</organism>
<feature type="site" description="Important for catalytic activity" evidence="4">
    <location>
        <position position="144"/>
    </location>
</feature>
<proteinExistence type="inferred from homology"/>
<feature type="domain" description="3-hydroxyacyl-CoA dehydrogenase C-terminal" evidence="6">
    <location>
        <begin position="190"/>
        <end position="283"/>
    </location>
</feature>
<dbReference type="PIRSF" id="PIRSF000105">
    <property type="entry name" value="HCDH"/>
    <property type="match status" value="1"/>
</dbReference>
<dbReference type="PATRIC" id="fig|1716141.3.peg.5453"/>
<dbReference type="EC" id="1.1.1.-" evidence="8"/>
<evidence type="ECO:0000313" key="8">
    <source>
        <dbReference type="EMBL" id="OAH11513.1"/>
    </source>
</evidence>
<protein>
    <submittedName>
        <fullName evidence="8">3-hydroxyadipyl-CoA dehydrogenase</fullName>
        <ecNumber evidence="8">1.1.1.-</ecNumber>
    </submittedName>
</protein>
<dbReference type="GO" id="GO:0008691">
    <property type="term" value="F:3-hydroxybutyryl-CoA dehydrogenase activity"/>
    <property type="evidence" value="ECO:0007669"/>
    <property type="project" value="TreeGrafter"/>
</dbReference>
<keyword evidence="5" id="KW-0520">NAD</keyword>
<comment type="similarity">
    <text evidence="2">Belongs to the 3-hydroxyacyl-CoA dehydrogenase family.</text>
</comment>
<evidence type="ECO:0000256" key="3">
    <source>
        <dbReference type="ARBA" id="ARBA00023002"/>
    </source>
</evidence>
<evidence type="ECO:0000313" key="9">
    <source>
        <dbReference type="Proteomes" id="UP000077381"/>
    </source>
</evidence>
<dbReference type="Pfam" id="PF00725">
    <property type="entry name" value="3HCDH"/>
    <property type="match status" value="1"/>
</dbReference>
<accession>A0A177HKT9</accession>
<dbReference type="EMBL" id="LOHS01000108">
    <property type="protein sequence ID" value="OAH11513.1"/>
    <property type="molecule type" value="Genomic_DNA"/>
</dbReference>
<evidence type="ECO:0000256" key="2">
    <source>
        <dbReference type="ARBA" id="ARBA00009463"/>
    </source>
</evidence>
<dbReference type="AlphaFoldDB" id="A0A177HKT9"/>
<dbReference type="InterPro" id="IPR006108">
    <property type="entry name" value="3HC_DH_C"/>
</dbReference>
<sequence>MTNKVDFAHVAVVGAGTMGSGIAQVAAQSGRQVTVLDVDADRVARGIGATAAFLDGSVTRGKIDTAERDAILGRIKGVTDVGDLAGADLVIEAATENQAIKRSILAEVAEVVGEAAVIVTNTSALSVTDLATAVTNPTRFAGLHFFNPAQLMRVVEIVAALQTDEAVVDRLAGLVASFGKDPVVVKDRPGFLVNHLLMPYLNDVVREYDDGLASADDIDTALKLGLGYKLGPLELLDLIGLDVHDHATTCAYEATQDPCYASPPLLRQMVAAGFLGNKNGRGFRVGEAGSR</sequence>
<dbReference type="InterPro" id="IPR006176">
    <property type="entry name" value="3-OHacyl-CoA_DH_NAD-bd"/>
</dbReference>
<keyword evidence="3 8" id="KW-0560">Oxidoreductase</keyword>
<dbReference type="OrthoDB" id="3229174at2"/>
<feature type="binding site" evidence="5">
    <location>
        <begin position="14"/>
        <end position="19"/>
    </location>
    <ligand>
        <name>NAD(+)</name>
        <dbReference type="ChEBI" id="CHEBI:57540"/>
    </ligand>
</feature>
<evidence type="ECO:0000259" key="7">
    <source>
        <dbReference type="Pfam" id="PF02737"/>
    </source>
</evidence>
<evidence type="ECO:0000259" key="6">
    <source>
        <dbReference type="Pfam" id="PF00725"/>
    </source>
</evidence>
<dbReference type="Gene3D" id="3.40.50.720">
    <property type="entry name" value="NAD(P)-binding Rossmann-like Domain"/>
    <property type="match status" value="1"/>
</dbReference>
<feature type="binding site" evidence="5">
    <location>
        <position position="101"/>
    </location>
    <ligand>
        <name>NAD(+)</name>
        <dbReference type="ChEBI" id="CHEBI:57540"/>
    </ligand>
</feature>
<gene>
    <name evidence="8" type="primary">paaH_2</name>
    <name evidence="8" type="ORF">STSP_51860</name>
</gene>
<dbReference type="Pfam" id="PF02737">
    <property type="entry name" value="3HCDH_N"/>
    <property type="match status" value="1"/>
</dbReference>
<dbReference type="InterPro" id="IPR022694">
    <property type="entry name" value="3-OHacyl-CoA_DH"/>
</dbReference>
<dbReference type="FunFam" id="3.40.50.720:FF:000009">
    <property type="entry name" value="Fatty oxidation complex, alpha subunit"/>
    <property type="match status" value="1"/>
</dbReference>
<evidence type="ECO:0000256" key="1">
    <source>
        <dbReference type="ARBA" id="ARBA00005086"/>
    </source>
</evidence>
<feature type="binding site" evidence="5">
    <location>
        <position position="123"/>
    </location>
    <ligand>
        <name>NAD(+)</name>
        <dbReference type="ChEBI" id="CHEBI:57540"/>
    </ligand>
</feature>
<feature type="binding site" evidence="5">
    <location>
        <position position="37"/>
    </location>
    <ligand>
        <name>NAD(+)</name>
        <dbReference type="ChEBI" id="CHEBI:57540"/>
    </ligand>
</feature>
<feature type="binding site" evidence="5">
    <location>
        <position position="147"/>
    </location>
    <ligand>
        <name>NAD(+)</name>
        <dbReference type="ChEBI" id="CHEBI:57540"/>
    </ligand>
</feature>
<dbReference type="SUPFAM" id="SSF51735">
    <property type="entry name" value="NAD(P)-binding Rossmann-fold domains"/>
    <property type="match status" value="1"/>
</dbReference>
<reference evidence="8 9" key="1">
    <citation type="submission" date="2015-12" db="EMBL/GenBank/DDBJ databases">
        <title>Genome sequence of Streptomyces sp. G25.</title>
        <authorList>
            <person name="Poehlein A."/>
            <person name="Roettig A."/>
            <person name="Hiessl S."/>
            <person name="Hauschild P."/>
            <person name="Schauer J."/>
            <person name="Madkour M.H."/>
            <person name="Al-Ansari A.M."/>
            <person name="Almakishah N.H."/>
            <person name="Steinbuechel A."/>
            <person name="Daniel R."/>
        </authorList>
    </citation>
    <scope>NUCLEOTIDE SEQUENCE [LARGE SCALE GENOMIC DNA]</scope>
    <source>
        <strain evidence="9">G25(2015)</strain>
    </source>
</reference>
<name>A0A177HKT9_9ACTN</name>